<dbReference type="RefSeq" id="WP_068718378.1">
    <property type="nucleotide sequence ID" value="NZ_LWDV01000009.1"/>
</dbReference>
<evidence type="ECO:0008006" key="3">
    <source>
        <dbReference type="Google" id="ProtNLM"/>
    </source>
</evidence>
<dbReference type="Gene3D" id="3.30.70.2940">
    <property type="match status" value="1"/>
</dbReference>
<dbReference type="AlphaFoldDB" id="A0A1C0A8A4"/>
<gene>
    <name evidence="1" type="ORF">U472_10880</name>
</gene>
<dbReference type="Proteomes" id="UP000093514">
    <property type="component" value="Unassembled WGS sequence"/>
</dbReference>
<comment type="caution">
    <text evidence="1">The sequence shown here is derived from an EMBL/GenBank/DDBJ whole genome shotgun (WGS) entry which is preliminary data.</text>
</comment>
<reference evidence="1 2" key="2">
    <citation type="submission" date="2016-08" db="EMBL/GenBank/DDBJ databases">
        <title>Orenia metallireducens sp. nov. strain Z6, a Novel Metal-reducing Firmicute from the Deep Subsurface.</title>
        <authorList>
            <person name="Maxim B.I."/>
            <person name="Kenneth K."/>
            <person name="Flynn T.M."/>
            <person name="Oloughlin E.J."/>
            <person name="Locke R.A."/>
            <person name="Weber J.R."/>
            <person name="Egan S.M."/>
            <person name="Mackie R.I."/>
            <person name="Cann I.K."/>
        </authorList>
    </citation>
    <scope>NUCLEOTIDE SEQUENCE [LARGE SCALE GENOMIC DNA]</scope>
    <source>
        <strain evidence="1 2">Z6</strain>
    </source>
</reference>
<organism evidence="1 2">
    <name type="scientific">Orenia metallireducens</name>
    <dbReference type="NCBI Taxonomy" id="1413210"/>
    <lineage>
        <taxon>Bacteria</taxon>
        <taxon>Bacillati</taxon>
        <taxon>Bacillota</taxon>
        <taxon>Clostridia</taxon>
        <taxon>Halanaerobiales</taxon>
        <taxon>Halobacteroidaceae</taxon>
        <taxon>Orenia</taxon>
    </lineage>
</organism>
<protein>
    <recommendedName>
        <fullName evidence="3">CRISPR-associated protein Cmr3</fullName>
    </recommendedName>
</protein>
<dbReference type="InterPro" id="IPR019117">
    <property type="entry name" value="CRISPR-assoc_protein_Cmr3"/>
</dbReference>
<reference evidence="2" key="1">
    <citation type="submission" date="2016-07" db="EMBL/GenBank/DDBJ databases">
        <authorList>
            <person name="Florea S."/>
            <person name="Webb J.S."/>
            <person name="Jaromczyk J."/>
            <person name="Schardl C.L."/>
        </authorList>
    </citation>
    <scope>NUCLEOTIDE SEQUENCE [LARGE SCALE GENOMIC DNA]</scope>
    <source>
        <strain evidence="2">Z6</strain>
    </source>
</reference>
<evidence type="ECO:0000313" key="2">
    <source>
        <dbReference type="Proteomes" id="UP000093514"/>
    </source>
</evidence>
<dbReference type="OrthoDB" id="6162707at2"/>
<sequence length="372" mass="43682">MPLVQLKAVDNTFFRKGDPFDTTVNNHIESMDTPYNSTIFGAIFTALLTENDNFRNEFFNKGKYDHKKILSIKNVFLYDNKRLYIKAPLDLFINEDKRVGKVKKGKFERLNIKSNFSNFAFKYLLVAPKGDYERVDDYYISVNDFLRKYKRRTLPNIILKSRDEIFVKNDKVGIKLNKEIGTVEESHLYSIEQTEFKDKKWSYVVEYEINSEKERQYKSEIRPLEEGYLKLGGENKVCRYKTLAEENVYKFKDFKEGDFKIKDDLIKVLFLQEVYFEENIKEVFSENDSLEIVGLSNSKAIYIGGYDMKDSQAKIMYKGYSAGTILLLKINQQKIEEKINEEKINKKDVIKELLDDSLKARDKSGAGKYIII</sequence>
<keyword evidence="2" id="KW-1185">Reference proteome</keyword>
<dbReference type="EMBL" id="LWDV01000009">
    <property type="protein sequence ID" value="OCL26493.1"/>
    <property type="molecule type" value="Genomic_DNA"/>
</dbReference>
<proteinExistence type="predicted"/>
<name>A0A1C0A8A4_9FIRM</name>
<evidence type="ECO:0000313" key="1">
    <source>
        <dbReference type="EMBL" id="OCL26493.1"/>
    </source>
</evidence>
<accession>A0A1C0A8A4</accession>
<dbReference type="Pfam" id="PF09700">
    <property type="entry name" value="Cas_Cmr3"/>
    <property type="match status" value="1"/>
</dbReference>